<sequence>MTPSGGAIQVYEKSKIVALENCISKLRSDLCDSTHCFMSSISRGNIQPAIGASLVVSSSGCPVNISPMSQAYI</sequence>
<accession>A0A101M4S0</accession>
<gene>
    <name evidence="1" type="ORF">ABT39_MTgene917</name>
</gene>
<protein>
    <submittedName>
        <fullName evidence="1">Uncharacterized protein</fullName>
    </submittedName>
</protein>
<reference evidence="1" key="1">
    <citation type="journal article" date="2015" name="Genome Biol. Evol.">
        <title>Organellar Genomes of White Spruce (Picea glauca): Assembly and Annotation.</title>
        <authorList>
            <person name="Jackman S.D."/>
            <person name="Warren R.L."/>
            <person name="Gibb E.A."/>
            <person name="Vandervalk B.P."/>
            <person name="Mohamadi H."/>
            <person name="Chu J."/>
            <person name="Raymond A."/>
            <person name="Pleasance S."/>
            <person name="Coope R."/>
            <person name="Wildung M.R."/>
            <person name="Ritland C.E."/>
            <person name="Bousquet J."/>
            <person name="Jones S.J."/>
            <person name="Bohlmann J."/>
            <person name="Birol I."/>
        </authorList>
    </citation>
    <scope>NUCLEOTIDE SEQUENCE [LARGE SCALE GENOMIC DNA]</scope>
    <source>
        <tissue evidence="1">Flushing bud</tissue>
    </source>
</reference>
<evidence type="ECO:0000313" key="1">
    <source>
        <dbReference type="EMBL" id="KUM51071.1"/>
    </source>
</evidence>
<dbReference type="AlphaFoldDB" id="A0A101M4S0"/>
<comment type="caution">
    <text evidence="1">The sequence shown here is derived from an EMBL/GenBank/DDBJ whole genome shotgun (WGS) entry which is preliminary data.</text>
</comment>
<keyword evidence="1" id="KW-0496">Mitochondrion</keyword>
<name>A0A101M4S0_PICGL</name>
<organism evidence="1">
    <name type="scientific">Picea glauca</name>
    <name type="common">White spruce</name>
    <name type="synonym">Pinus glauca</name>
    <dbReference type="NCBI Taxonomy" id="3330"/>
    <lineage>
        <taxon>Eukaryota</taxon>
        <taxon>Viridiplantae</taxon>
        <taxon>Streptophyta</taxon>
        <taxon>Embryophyta</taxon>
        <taxon>Tracheophyta</taxon>
        <taxon>Spermatophyta</taxon>
        <taxon>Pinopsida</taxon>
        <taxon>Pinidae</taxon>
        <taxon>Conifers I</taxon>
        <taxon>Pinales</taxon>
        <taxon>Pinaceae</taxon>
        <taxon>Picea</taxon>
    </lineage>
</organism>
<dbReference type="EMBL" id="LKAM01000001">
    <property type="protein sequence ID" value="KUM51071.1"/>
    <property type="molecule type" value="Genomic_DNA"/>
</dbReference>
<geneLocation type="mitochondrion" evidence="1"/>
<proteinExistence type="predicted"/>